<evidence type="ECO:0000313" key="3">
    <source>
        <dbReference type="Proteomes" id="UP000281553"/>
    </source>
</evidence>
<evidence type="ECO:0000256" key="1">
    <source>
        <dbReference type="SAM" id="MobiDB-lite"/>
    </source>
</evidence>
<feature type="compositionally biased region" description="Polar residues" evidence="1">
    <location>
        <begin position="176"/>
        <end position="186"/>
    </location>
</feature>
<dbReference type="Proteomes" id="UP000281553">
    <property type="component" value="Unassembled WGS sequence"/>
</dbReference>
<keyword evidence="3" id="KW-1185">Reference proteome</keyword>
<dbReference type="AlphaFoldDB" id="A0A3P7L911"/>
<feature type="compositionally biased region" description="Polar residues" evidence="1">
    <location>
        <begin position="110"/>
        <end position="138"/>
    </location>
</feature>
<evidence type="ECO:0000313" key="2">
    <source>
        <dbReference type="EMBL" id="VDN13064.1"/>
    </source>
</evidence>
<dbReference type="EMBL" id="UYRU01055492">
    <property type="protein sequence ID" value="VDN13064.1"/>
    <property type="molecule type" value="Genomic_DNA"/>
</dbReference>
<name>A0A3P7L911_DIBLA</name>
<feature type="region of interest" description="Disordered" evidence="1">
    <location>
        <begin position="76"/>
        <end position="138"/>
    </location>
</feature>
<dbReference type="OrthoDB" id="6265340at2759"/>
<organism evidence="2 3">
    <name type="scientific">Dibothriocephalus latus</name>
    <name type="common">Fish tapeworm</name>
    <name type="synonym">Diphyllobothrium latum</name>
    <dbReference type="NCBI Taxonomy" id="60516"/>
    <lineage>
        <taxon>Eukaryota</taxon>
        <taxon>Metazoa</taxon>
        <taxon>Spiralia</taxon>
        <taxon>Lophotrochozoa</taxon>
        <taxon>Platyhelminthes</taxon>
        <taxon>Cestoda</taxon>
        <taxon>Eucestoda</taxon>
        <taxon>Diphyllobothriidea</taxon>
        <taxon>Diphyllobothriidae</taxon>
        <taxon>Dibothriocephalus</taxon>
    </lineage>
</organism>
<gene>
    <name evidence="2" type="ORF">DILT_LOCUS8895</name>
</gene>
<feature type="compositionally biased region" description="Low complexity" evidence="1">
    <location>
        <begin position="76"/>
        <end position="85"/>
    </location>
</feature>
<proteinExistence type="predicted"/>
<protein>
    <submittedName>
        <fullName evidence="2">Uncharacterized protein</fullName>
    </submittedName>
</protein>
<accession>A0A3P7L911</accession>
<feature type="compositionally biased region" description="Basic residues" evidence="1">
    <location>
        <begin position="87"/>
        <end position="102"/>
    </location>
</feature>
<feature type="region of interest" description="Disordered" evidence="1">
    <location>
        <begin position="166"/>
        <end position="186"/>
    </location>
</feature>
<sequence length="340" mass="37467">MLFFQAPPAAFAAEATPFYQPSTRPRLPAAECEPTDRLSCPKRSDDPDMHAKVTPSVLKSTPKAFDVLELPGSRLGPPLLTPLTLKSHSKNLSHKRRGTARKHLTEKLTEQTSLNTSNSASELTPSSITKDTETPPSKVSSRSIELWRLIHSLSAVSLSLDFQPQAKPPTRAGIPSTVTTMGPSSSAEVDGELAREYEAEARGPVDVGVEDALVLISTIQKRLESYSREEVDAWQVQSELTKLIIRMTRHRSPRLRTSLAHVALQVCLPLTNYCHKYCVLNNSVATAAFRASVNGQWTFIGEYQYPLTFINKTTSSGLNVRALDSDQKGREFELLCPLPT</sequence>
<feature type="region of interest" description="Disordered" evidence="1">
    <location>
        <begin position="22"/>
        <end position="49"/>
    </location>
</feature>
<reference evidence="2 3" key="1">
    <citation type="submission" date="2018-11" db="EMBL/GenBank/DDBJ databases">
        <authorList>
            <consortium name="Pathogen Informatics"/>
        </authorList>
    </citation>
    <scope>NUCLEOTIDE SEQUENCE [LARGE SCALE GENOMIC DNA]</scope>
</reference>